<evidence type="ECO:0000313" key="2">
    <source>
        <dbReference type="Proteomes" id="UP000886998"/>
    </source>
</evidence>
<accession>A0A8X7BXR7</accession>
<dbReference type="AlphaFoldDB" id="A0A8X7BXR7"/>
<reference evidence="1" key="1">
    <citation type="submission" date="2020-08" db="EMBL/GenBank/DDBJ databases">
        <title>Multicomponent nature underlies the extraordinary mechanical properties of spider dragline silk.</title>
        <authorList>
            <person name="Kono N."/>
            <person name="Nakamura H."/>
            <person name="Mori M."/>
            <person name="Yoshida Y."/>
            <person name="Ohtoshi R."/>
            <person name="Malay A.D."/>
            <person name="Moran D.A.P."/>
            <person name="Tomita M."/>
            <person name="Numata K."/>
            <person name="Arakawa K."/>
        </authorList>
    </citation>
    <scope>NUCLEOTIDE SEQUENCE</scope>
</reference>
<protein>
    <submittedName>
        <fullName evidence="1">Uncharacterized protein</fullName>
    </submittedName>
</protein>
<proteinExistence type="predicted"/>
<organism evidence="1 2">
    <name type="scientific">Trichonephila inaurata madagascariensis</name>
    <dbReference type="NCBI Taxonomy" id="2747483"/>
    <lineage>
        <taxon>Eukaryota</taxon>
        <taxon>Metazoa</taxon>
        <taxon>Ecdysozoa</taxon>
        <taxon>Arthropoda</taxon>
        <taxon>Chelicerata</taxon>
        <taxon>Arachnida</taxon>
        <taxon>Araneae</taxon>
        <taxon>Araneomorphae</taxon>
        <taxon>Entelegynae</taxon>
        <taxon>Araneoidea</taxon>
        <taxon>Nephilidae</taxon>
        <taxon>Trichonephila</taxon>
        <taxon>Trichonephila inaurata</taxon>
    </lineage>
</organism>
<name>A0A8X7BXR7_9ARAC</name>
<keyword evidence="2" id="KW-1185">Reference proteome</keyword>
<dbReference type="Proteomes" id="UP000886998">
    <property type="component" value="Unassembled WGS sequence"/>
</dbReference>
<sequence length="125" mass="13598">MLSVVILSPRLYGRIDLRVSWYGGGEEVLEEVSIGKGDTILYVGLGAGNRNDELYWVMIAGKFDVSLDEDVIQAVGDGKIYCGWPLVGSYRDCGGFSGGRHKKSTAVYEIIQLTSTTVTSAMRTP</sequence>
<comment type="caution">
    <text evidence="1">The sequence shown here is derived from an EMBL/GenBank/DDBJ whole genome shotgun (WGS) entry which is preliminary data.</text>
</comment>
<evidence type="ECO:0000313" key="1">
    <source>
        <dbReference type="EMBL" id="GFY45769.1"/>
    </source>
</evidence>
<gene>
    <name evidence="1" type="ORF">TNIN_424841</name>
</gene>
<dbReference type="EMBL" id="BMAV01005035">
    <property type="protein sequence ID" value="GFY45769.1"/>
    <property type="molecule type" value="Genomic_DNA"/>
</dbReference>